<dbReference type="EMBL" id="LN649229">
    <property type="protein sequence ID" value="CEI65685.1"/>
    <property type="molecule type" value="Genomic_DNA"/>
</dbReference>
<sequence length="62" mass="6638">MGNSLAESDKEKVDSDRVRVQHSTTAHNNNSNIETYGVADGDTYRGCTAPGHLGSGLFQQLS</sequence>
<feature type="compositionally biased region" description="Polar residues" evidence="1">
    <location>
        <begin position="21"/>
        <end position="34"/>
    </location>
</feature>
<evidence type="ECO:0000313" key="3">
    <source>
        <dbReference type="Proteomes" id="UP000245910"/>
    </source>
</evidence>
<accession>A0A2L2TXY2</accession>
<proteinExistence type="predicted"/>
<organism evidence="2 3">
    <name type="scientific">Fusarium venenatum</name>
    <dbReference type="NCBI Taxonomy" id="56646"/>
    <lineage>
        <taxon>Eukaryota</taxon>
        <taxon>Fungi</taxon>
        <taxon>Dikarya</taxon>
        <taxon>Ascomycota</taxon>
        <taxon>Pezizomycotina</taxon>
        <taxon>Sordariomycetes</taxon>
        <taxon>Hypocreomycetidae</taxon>
        <taxon>Hypocreales</taxon>
        <taxon>Nectriaceae</taxon>
        <taxon>Fusarium</taxon>
    </lineage>
</organism>
<name>A0A2L2TXY2_9HYPO</name>
<feature type="compositionally biased region" description="Basic and acidic residues" evidence="1">
    <location>
        <begin position="7"/>
        <end position="19"/>
    </location>
</feature>
<dbReference type="Proteomes" id="UP000245910">
    <property type="component" value="Chromosome I"/>
</dbReference>
<feature type="region of interest" description="Disordered" evidence="1">
    <location>
        <begin position="1"/>
        <end position="35"/>
    </location>
</feature>
<evidence type="ECO:0000313" key="2">
    <source>
        <dbReference type="EMBL" id="CEI65685.1"/>
    </source>
</evidence>
<protein>
    <submittedName>
        <fullName evidence="2">Uncharacterized protein</fullName>
    </submittedName>
</protein>
<reference evidence="3" key="1">
    <citation type="submission" date="2014-10" db="EMBL/GenBank/DDBJ databases">
        <authorList>
            <person name="King R."/>
        </authorList>
    </citation>
    <scope>NUCLEOTIDE SEQUENCE [LARGE SCALE GENOMIC DNA]</scope>
    <source>
        <strain evidence="3">A3/5</strain>
    </source>
</reference>
<evidence type="ECO:0000256" key="1">
    <source>
        <dbReference type="SAM" id="MobiDB-lite"/>
    </source>
</evidence>
<dbReference type="AlphaFoldDB" id="A0A2L2TXY2"/>
<keyword evidence="3" id="KW-1185">Reference proteome</keyword>